<name>M1P6K3_METMZ</name>
<dbReference type="BioCyc" id="MMAZ1236903:G139K-568-MONOMER"/>
<dbReference type="Proteomes" id="UP000011718">
    <property type="component" value="Chromosome"/>
</dbReference>
<dbReference type="HOGENOM" id="CLU_3130864_0_0_2"/>
<gene>
    <name evidence="1" type="ORF">MmTuc01_0599</name>
</gene>
<evidence type="ECO:0000313" key="1">
    <source>
        <dbReference type="EMBL" id="AGF96017.1"/>
    </source>
</evidence>
<proteinExistence type="predicted"/>
<accession>M1P6K3</accession>
<protein>
    <recommendedName>
        <fullName evidence="3">Mobile element protein</fullName>
    </recommendedName>
</protein>
<reference evidence="1 2" key="1">
    <citation type="journal article" date="2013" name="Genome Announc.">
        <title>Complete Genome of a Methanosarcina mazei Strain Isolated from Sediment Samples from an Amazonian Flooded Area.</title>
        <authorList>
            <person name="Assis das Gracas D."/>
            <person name="Thiago Juca Ramos R."/>
            <person name="Vieira Araujo A.C."/>
            <person name="Zahlouth R."/>
            <person name="Ribeiro Carneiro A."/>
            <person name="Souza Lopes T."/>
            <person name="Azevedo Barauna R."/>
            <person name="Azevedo V."/>
            <person name="Cruz Schneider M.P."/>
            <person name="Pellizari V.H."/>
            <person name="Silva A."/>
        </authorList>
    </citation>
    <scope>NUCLEOTIDE SEQUENCE [LARGE SCALE GENOMIC DNA]</scope>
    <source>
        <strain evidence="1 2">Tuc01</strain>
    </source>
</reference>
<evidence type="ECO:0000313" key="2">
    <source>
        <dbReference type="Proteomes" id="UP000011718"/>
    </source>
</evidence>
<evidence type="ECO:0008006" key="3">
    <source>
        <dbReference type="Google" id="ProtNLM"/>
    </source>
</evidence>
<dbReference type="AlphaFoldDB" id="M1P6K3"/>
<sequence length="49" mass="5626">MFNKIRQASTGTCISGNTASIQIKNHTGQCLITISRKYHYLEKAERYHI</sequence>
<dbReference type="KEGG" id="mmaz:MmTuc01_0599"/>
<dbReference type="EMBL" id="CP004144">
    <property type="protein sequence ID" value="AGF96017.1"/>
    <property type="molecule type" value="Genomic_DNA"/>
</dbReference>
<organism evidence="1 2">
    <name type="scientific">Methanosarcina mazei Tuc01</name>
    <dbReference type="NCBI Taxonomy" id="1236903"/>
    <lineage>
        <taxon>Archaea</taxon>
        <taxon>Methanobacteriati</taxon>
        <taxon>Methanobacteriota</taxon>
        <taxon>Stenosarchaea group</taxon>
        <taxon>Methanomicrobia</taxon>
        <taxon>Methanosarcinales</taxon>
        <taxon>Methanosarcinaceae</taxon>
        <taxon>Methanosarcina</taxon>
    </lineage>
</organism>